<dbReference type="CDD" id="cd11660">
    <property type="entry name" value="SANT_TRF"/>
    <property type="match status" value="1"/>
</dbReference>
<dbReference type="PROSITE" id="PS51294">
    <property type="entry name" value="HTH_MYB"/>
    <property type="match status" value="1"/>
</dbReference>
<dbReference type="InterPro" id="IPR057625">
    <property type="entry name" value="TPR1-6-like_ubiquitin"/>
</dbReference>
<dbReference type="CDD" id="cd17039">
    <property type="entry name" value="Ubl_ubiquitin_like"/>
    <property type="match status" value="1"/>
</dbReference>
<dbReference type="InterPro" id="IPR031105">
    <property type="entry name" value="TRP_plant"/>
</dbReference>
<accession>A0A6N2K6Z3</accession>
<dbReference type="GO" id="GO:0042162">
    <property type="term" value="F:telomeric DNA binding"/>
    <property type="evidence" value="ECO:0007669"/>
    <property type="project" value="UniProtKB-ARBA"/>
</dbReference>
<proteinExistence type="predicted"/>
<evidence type="ECO:0000256" key="4">
    <source>
        <dbReference type="SAM" id="MobiDB-lite"/>
    </source>
</evidence>
<dbReference type="PROSITE" id="PS50053">
    <property type="entry name" value="UBIQUITIN_2"/>
    <property type="match status" value="1"/>
</dbReference>
<dbReference type="InterPro" id="IPR001005">
    <property type="entry name" value="SANT/Myb"/>
</dbReference>
<reference evidence="8" key="1">
    <citation type="submission" date="2019-03" db="EMBL/GenBank/DDBJ databases">
        <authorList>
            <person name="Mank J."/>
            <person name="Almeida P."/>
        </authorList>
    </citation>
    <scope>NUCLEOTIDE SEQUENCE</scope>
    <source>
        <strain evidence="8">78183</strain>
    </source>
</reference>
<feature type="domain" description="Myb-like" evidence="6">
    <location>
        <begin position="606"/>
        <end position="661"/>
    </location>
</feature>
<dbReference type="GO" id="GO:0005634">
    <property type="term" value="C:nucleus"/>
    <property type="evidence" value="ECO:0007669"/>
    <property type="project" value="UniProtKB-SubCell"/>
</dbReference>
<comment type="subcellular location">
    <subcellularLocation>
        <location evidence="1">Nucleus</location>
    </subcellularLocation>
</comment>
<evidence type="ECO:0000256" key="3">
    <source>
        <dbReference type="ARBA" id="ARBA00023242"/>
    </source>
</evidence>
<evidence type="ECO:0000256" key="1">
    <source>
        <dbReference type="ARBA" id="ARBA00004123"/>
    </source>
</evidence>
<dbReference type="Pfam" id="PF23603">
    <property type="entry name" value="Ubiquitin_TPR1"/>
    <property type="match status" value="1"/>
</dbReference>
<protein>
    <recommendedName>
        <fullName evidence="9">HTH myb-type domain-containing protein</fullName>
    </recommendedName>
</protein>
<organism evidence="8">
    <name type="scientific">Salix viminalis</name>
    <name type="common">Common osier</name>
    <name type="synonym">Basket willow</name>
    <dbReference type="NCBI Taxonomy" id="40686"/>
    <lineage>
        <taxon>Eukaryota</taxon>
        <taxon>Viridiplantae</taxon>
        <taxon>Streptophyta</taxon>
        <taxon>Embryophyta</taxon>
        <taxon>Tracheophyta</taxon>
        <taxon>Spermatophyta</taxon>
        <taxon>Magnoliopsida</taxon>
        <taxon>eudicotyledons</taxon>
        <taxon>Gunneridae</taxon>
        <taxon>Pentapetalae</taxon>
        <taxon>rosids</taxon>
        <taxon>fabids</taxon>
        <taxon>Malpighiales</taxon>
        <taxon>Salicaceae</taxon>
        <taxon>Saliceae</taxon>
        <taxon>Salix</taxon>
    </lineage>
</organism>
<dbReference type="EMBL" id="CAADRP010000102">
    <property type="protein sequence ID" value="VFU23053.1"/>
    <property type="molecule type" value="Genomic_DNA"/>
</dbReference>
<feature type="region of interest" description="Disordered" evidence="4">
    <location>
        <begin position="230"/>
        <end position="251"/>
    </location>
</feature>
<dbReference type="InterPro" id="IPR029071">
    <property type="entry name" value="Ubiquitin-like_domsf"/>
</dbReference>
<feature type="compositionally biased region" description="Polar residues" evidence="4">
    <location>
        <begin position="240"/>
        <end position="251"/>
    </location>
</feature>
<keyword evidence="3" id="KW-0539">Nucleus</keyword>
<dbReference type="SMART" id="SM00717">
    <property type="entry name" value="SANT"/>
    <property type="match status" value="1"/>
</dbReference>
<dbReference type="SUPFAM" id="SSF54236">
    <property type="entry name" value="Ubiquitin-like"/>
    <property type="match status" value="1"/>
</dbReference>
<evidence type="ECO:0000313" key="8">
    <source>
        <dbReference type="EMBL" id="VFU23053.1"/>
    </source>
</evidence>
<dbReference type="PANTHER" id="PTHR21717:SF70">
    <property type="entry name" value="TELOMERE REPEAT-BINDING PROTEIN 2-RELATED"/>
    <property type="match status" value="1"/>
</dbReference>
<feature type="domain" description="Ubiquitin-like" evidence="5">
    <location>
        <begin position="395"/>
        <end position="465"/>
    </location>
</feature>
<evidence type="ECO:0000259" key="7">
    <source>
        <dbReference type="PROSITE" id="PS51294"/>
    </source>
</evidence>
<sequence length="711" mass="78943">MVLQKRLDYGFNGYQVPPVPRATRSARRRGSFKKKHEENQICAFDLLAIVAGKLLLDKKSAPSSSNTSADKDQCAVINSAVKNKWQDVEKSLKVEACDQGSSDKNIYVSDLSHVHRQGCSSKESLVTQNDLNLGLASALTKPDCAERSNAERLVSGQTKNEIGTFASKAEGDSSEYREFGDCKLEAATKRAVKDEPHKSGMVQSSTVANMCNLEDPVVLDAKPPALVSSDSRAKVPACGNHTSNSSYPTNQDDLHVVSRDDDENSSGCTHPITTKKFFRPAPRIGDRRIRKFLASKCWKVAPRLKDATVSNSDGNFKPVFRKRQNCYRHQRSERIYPFKKRKHFAYSSPSNSDGGMSCEFVSDLSLKGSNGDAPVSRSRMHGGQRTSFLPRDSHVKLRIKSFSVPEFLIEIPESSTVGSLKRTVMEAVTAILGSGLHVGVLLQGKKVREDNKTLRQTGISHNNQLDALGFCLEPNPSQTPPSLSPGDSPFLLQCDTPQPIRRPREWTCLVLANASIDGFAYDFGRFDMKYPPTTGEVNQDICADPEPHVNNLGNYIESDHDSAPSPTDTSMDKNINSKALVAVPAMNVEALAVVPAHQKSKRSEIAQRRIRRPFSVTEVEALVHAVEKLGTGRWRDVKLQAFDNAKHRTYVDLKDKWKTLVHTARISPQQRRGEPVPQELLDRVLTAHAYWSQQQAKQQFKHQQAETCLLL</sequence>
<evidence type="ECO:0000259" key="5">
    <source>
        <dbReference type="PROSITE" id="PS50053"/>
    </source>
</evidence>
<dbReference type="PROSITE" id="PS50090">
    <property type="entry name" value="MYB_LIKE"/>
    <property type="match status" value="1"/>
</dbReference>
<dbReference type="InterPro" id="IPR000626">
    <property type="entry name" value="Ubiquitin-like_dom"/>
</dbReference>
<keyword evidence="2" id="KW-0238">DNA-binding</keyword>
<feature type="domain" description="HTH myb-type" evidence="7">
    <location>
        <begin position="606"/>
        <end position="665"/>
    </location>
</feature>
<dbReference type="PANTHER" id="PTHR21717">
    <property type="entry name" value="TELOMERIC REPEAT BINDING PROTEIN"/>
    <property type="match status" value="1"/>
</dbReference>
<dbReference type="InterPro" id="IPR009057">
    <property type="entry name" value="Homeodomain-like_sf"/>
</dbReference>
<dbReference type="SUPFAM" id="SSF46689">
    <property type="entry name" value="Homeodomain-like"/>
    <property type="match status" value="1"/>
</dbReference>
<gene>
    <name evidence="8" type="ORF">SVIM_LOCUS30341</name>
</gene>
<evidence type="ECO:0000259" key="6">
    <source>
        <dbReference type="PROSITE" id="PS50090"/>
    </source>
</evidence>
<dbReference type="AlphaFoldDB" id="A0A6N2K6Z3"/>
<evidence type="ECO:0000256" key="2">
    <source>
        <dbReference type="ARBA" id="ARBA00023125"/>
    </source>
</evidence>
<dbReference type="InterPro" id="IPR017930">
    <property type="entry name" value="Myb_dom"/>
</dbReference>
<evidence type="ECO:0008006" key="9">
    <source>
        <dbReference type="Google" id="ProtNLM"/>
    </source>
</evidence>
<name>A0A6N2K6Z3_SALVM</name>
<dbReference type="Gene3D" id="1.10.246.220">
    <property type="match status" value="1"/>
</dbReference>